<evidence type="ECO:0000313" key="1">
    <source>
        <dbReference type="EMBL" id="EEG30339.1"/>
    </source>
</evidence>
<evidence type="ECO:0000313" key="2">
    <source>
        <dbReference type="Proteomes" id="UP000003340"/>
    </source>
</evidence>
<accession>C0EDZ1</accession>
<name>C0EDZ1_9FIRM</name>
<reference evidence="1 2" key="2">
    <citation type="submission" date="2009-02" db="EMBL/GenBank/DDBJ databases">
        <title>Draft genome sequence of Clostridium methylpentosum (DSM 5476).</title>
        <authorList>
            <person name="Sudarsanam P."/>
            <person name="Ley R."/>
            <person name="Guruge J."/>
            <person name="Turnbaugh P.J."/>
            <person name="Mahowald M."/>
            <person name="Liep D."/>
            <person name="Gordon J."/>
        </authorList>
    </citation>
    <scope>NUCLEOTIDE SEQUENCE [LARGE SCALE GENOMIC DNA]</scope>
    <source>
        <strain evidence="1 2">DSM 5476</strain>
    </source>
</reference>
<proteinExistence type="predicted"/>
<dbReference type="HOGENOM" id="CLU_3078440_0_0_9"/>
<dbReference type="EMBL" id="ACEC01000066">
    <property type="protein sequence ID" value="EEG30339.1"/>
    <property type="molecule type" value="Genomic_DNA"/>
</dbReference>
<gene>
    <name evidence="1" type="ORF">CLOSTMETH_02070</name>
</gene>
<dbReference type="AlphaFoldDB" id="C0EDZ1"/>
<comment type="caution">
    <text evidence="1">The sequence shown here is derived from an EMBL/GenBank/DDBJ whole genome shotgun (WGS) entry which is preliminary data.</text>
</comment>
<protein>
    <submittedName>
        <fullName evidence="1">Uncharacterized protein</fullName>
    </submittedName>
</protein>
<dbReference type="STRING" id="537013.CLOSTMETH_02070"/>
<sequence length="52" mass="5932">MVYSSRGVDTSSLRFSLPLIWASRFGCSGKFEKVDKSFPEKWHIPNSLGIRL</sequence>
<dbReference type="Proteomes" id="UP000003340">
    <property type="component" value="Unassembled WGS sequence"/>
</dbReference>
<keyword evidence="2" id="KW-1185">Reference proteome</keyword>
<reference evidence="1 2" key="1">
    <citation type="submission" date="2009-01" db="EMBL/GenBank/DDBJ databases">
        <authorList>
            <person name="Fulton L."/>
            <person name="Clifton S."/>
            <person name="Fulton B."/>
            <person name="Xu J."/>
            <person name="Minx P."/>
            <person name="Pepin K.H."/>
            <person name="Johnson M."/>
            <person name="Bhonagiri V."/>
            <person name="Nash W.E."/>
            <person name="Mardis E.R."/>
            <person name="Wilson R.K."/>
        </authorList>
    </citation>
    <scope>NUCLEOTIDE SEQUENCE [LARGE SCALE GENOMIC DNA]</scope>
    <source>
        <strain evidence="1 2">DSM 5476</strain>
    </source>
</reference>
<organism evidence="1 2">
    <name type="scientific">[Clostridium] methylpentosum DSM 5476</name>
    <dbReference type="NCBI Taxonomy" id="537013"/>
    <lineage>
        <taxon>Bacteria</taxon>
        <taxon>Bacillati</taxon>
        <taxon>Bacillota</taxon>
        <taxon>Clostridia</taxon>
        <taxon>Eubacteriales</taxon>
        <taxon>Oscillospiraceae</taxon>
        <taxon>Oscillospiraceae incertae sedis</taxon>
    </lineage>
</organism>